<proteinExistence type="predicted"/>
<organism evidence="1 2">
    <name type="scientific">Winogradskyella jejuensis</name>
    <dbReference type="NCBI Taxonomy" id="1089305"/>
    <lineage>
        <taxon>Bacteria</taxon>
        <taxon>Pseudomonadati</taxon>
        <taxon>Bacteroidota</taxon>
        <taxon>Flavobacteriia</taxon>
        <taxon>Flavobacteriales</taxon>
        <taxon>Flavobacteriaceae</taxon>
        <taxon>Winogradskyella</taxon>
    </lineage>
</organism>
<accession>A0A1M5NCP9</accession>
<reference evidence="2" key="1">
    <citation type="submission" date="2016-11" db="EMBL/GenBank/DDBJ databases">
        <authorList>
            <person name="Varghese N."/>
            <person name="Submissions S."/>
        </authorList>
    </citation>
    <scope>NUCLEOTIDE SEQUENCE [LARGE SCALE GENOMIC DNA]</scope>
    <source>
        <strain evidence="2">DSM 25330</strain>
    </source>
</reference>
<evidence type="ECO:0000313" key="2">
    <source>
        <dbReference type="Proteomes" id="UP000184522"/>
    </source>
</evidence>
<keyword evidence="2" id="KW-1185">Reference proteome</keyword>
<dbReference type="OrthoDB" id="8858565at2"/>
<evidence type="ECO:0000313" key="1">
    <source>
        <dbReference type="EMBL" id="SHG87271.1"/>
    </source>
</evidence>
<sequence length="97" mass="11060">MPSRSWSKTIVDIIKVILEALGASTGSASKNRTWHQHVVPYEDGWAVRREGNKRITSKHRKQSTAINKAKTIAKRKKADVIIHRESGGIRDRINFRN</sequence>
<gene>
    <name evidence="1" type="ORF">SAMN05444148_1160</name>
</gene>
<dbReference type="RefSeq" id="WP_083573320.1">
    <property type="nucleotide sequence ID" value="NZ_FQWS01000001.1"/>
</dbReference>
<dbReference type="STRING" id="1089305.SAMN05444148_1160"/>
<dbReference type="EMBL" id="FQWS01000001">
    <property type="protein sequence ID" value="SHG87271.1"/>
    <property type="molecule type" value="Genomic_DNA"/>
</dbReference>
<name>A0A1M5NCP9_9FLAO</name>
<evidence type="ECO:0008006" key="3">
    <source>
        <dbReference type="Google" id="ProtNLM"/>
    </source>
</evidence>
<dbReference type="Pfam" id="PF09954">
    <property type="entry name" value="DUF2188"/>
    <property type="match status" value="1"/>
</dbReference>
<dbReference type="AlphaFoldDB" id="A0A1M5NCP9"/>
<protein>
    <recommendedName>
        <fullName evidence="3">DUF2188 domain-containing protein</fullName>
    </recommendedName>
</protein>
<dbReference type="Proteomes" id="UP000184522">
    <property type="component" value="Unassembled WGS sequence"/>
</dbReference>
<dbReference type="InterPro" id="IPR018691">
    <property type="entry name" value="DUF2188"/>
</dbReference>